<accession>A0A022PVQ2</accession>
<dbReference type="InterPro" id="IPR013083">
    <property type="entry name" value="Znf_RING/FYVE/PHD"/>
</dbReference>
<evidence type="ECO:0000256" key="12">
    <source>
        <dbReference type="ARBA" id="ARBA00022989"/>
    </source>
</evidence>
<evidence type="ECO:0000256" key="6">
    <source>
        <dbReference type="ARBA" id="ARBA00022692"/>
    </source>
</evidence>
<dbReference type="InterPro" id="IPR001841">
    <property type="entry name" value="Znf_RING"/>
</dbReference>
<proteinExistence type="inferred from homology"/>
<evidence type="ECO:0000256" key="2">
    <source>
        <dbReference type="ARBA" id="ARBA00004167"/>
    </source>
</evidence>
<keyword evidence="11" id="KW-0862">Zinc</keyword>
<feature type="chain" id="PRO_5001506714" description="RING-type E3 ubiquitin transferase" evidence="17">
    <location>
        <begin position="30"/>
        <end position="379"/>
    </location>
</feature>
<organism evidence="19 20">
    <name type="scientific">Erythranthe guttata</name>
    <name type="common">Yellow monkey flower</name>
    <name type="synonym">Mimulus guttatus</name>
    <dbReference type="NCBI Taxonomy" id="4155"/>
    <lineage>
        <taxon>Eukaryota</taxon>
        <taxon>Viridiplantae</taxon>
        <taxon>Streptophyta</taxon>
        <taxon>Embryophyta</taxon>
        <taxon>Tracheophyta</taxon>
        <taxon>Spermatophyta</taxon>
        <taxon>Magnoliopsida</taxon>
        <taxon>eudicotyledons</taxon>
        <taxon>Gunneridae</taxon>
        <taxon>Pentapetalae</taxon>
        <taxon>asterids</taxon>
        <taxon>lamiids</taxon>
        <taxon>Lamiales</taxon>
        <taxon>Phrymaceae</taxon>
        <taxon>Erythranthe</taxon>
    </lineage>
</organism>
<evidence type="ECO:0000256" key="10">
    <source>
        <dbReference type="ARBA" id="ARBA00022786"/>
    </source>
</evidence>
<dbReference type="PROSITE" id="PS50089">
    <property type="entry name" value="ZF_RING_2"/>
    <property type="match status" value="1"/>
</dbReference>
<evidence type="ECO:0000256" key="8">
    <source>
        <dbReference type="ARBA" id="ARBA00022729"/>
    </source>
</evidence>
<evidence type="ECO:0000313" key="19">
    <source>
        <dbReference type="EMBL" id="EYU20442.1"/>
    </source>
</evidence>
<evidence type="ECO:0000256" key="1">
    <source>
        <dbReference type="ARBA" id="ARBA00000900"/>
    </source>
</evidence>
<dbReference type="AlphaFoldDB" id="A0A022PVQ2"/>
<keyword evidence="9 15" id="KW-0863">Zinc-finger</keyword>
<evidence type="ECO:0000256" key="3">
    <source>
        <dbReference type="ARBA" id="ARBA00004906"/>
    </source>
</evidence>
<sequence>MNPLHPSMAIVLLVLSLMFCLTFLIVAYAKFCHSPTATEPPGGGGGAHDLTGPRSRFSGLDRTLIETLPFFRFSSLKGSKDGLECSVCLSRFDESEILRLLPKCRHAFHMSCIDKWLESHSSCPLCRHKFDIKDLKSLSYTNSFRISSTDDYDQDQPPNLEFFIQREQNQERPSSRFNNMANTLQRLYNNTGKKSEEPLIINNNQDYSIMHNVKHRIIVSDVMHKSRWSDVNSSDLISLNSEMLMISATYGTGFSSPSGRLTYSNEVSAKEQILKIKEDMERKKFVESKVVVGNGQTSSGESSSMMVTSTKSLDSGEKRSMSEITSFSRFKELRFGKNVDEDENVARVWLPIARRTIQKFADQEITSDNPRLKYSVNNV</sequence>
<keyword evidence="6" id="KW-0812">Transmembrane</keyword>
<evidence type="ECO:0000256" key="13">
    <source>
        <dbReference type="ARBA" id="ARBA00023136"/>
    </source>
</evidence>
<keyword evidence="12" id="KW-1133">Transmembrane helix</keyword>
<evidence type="ECO:0000256" key="14">
    <source>
        <dbReference type="ARBA" id="ARBA00024209"/>
    </source>
</evidence>
<name>A0A022PVQ2_ERYGU</name>
<gene>
    <name evidence="19" type="ORF">MIMGU_mgv1a025601mg</name>
</gene>
<feature type="domain" description="RING-type" evidence="18">
    <location>
        <begin position="85"/>
        <end position="127"/>
    </location>
</feature>
<dbReference type="GO" id="GO:0016020">
    <property type="term" value="C:membrane"/>
    <property type="evidence" value="ECO:0007669"/>
    <property type="project" value="UniProtKB-SubCell"/>
</dbReference>
<keyword evidence="20" id="KW-1185">Reference proteome</keyword>
<evidence type="ECO:0000256" key="15">
    <source>
        <dbReference type="PROSITE-ProRule" id="PRU00175"/>
    </source>
</evidence>
<evidence type="ECO:0000256" key="16">
    <source>
        <dbReference type="SAM" id="MobiDB-lite"/>
    </source>
</evidence>
<feature type="signal peptide" evidence="17">
    <location>
        <begin position="1"/>
        <end position="29"/>
    </location>
</feature>
<protein>
    <recommendedName>
        <fullName evidence="4">RING-type E3 ubiquitin transferase</fullName>
        <ecNumber evidence="4">2.3.2.27</ecNumber>
    </recommendedName>
</protein>
<evidence type="ECO:0000313" key="20">
    <source>
        <dbReference type="Proteomes" id="UP000030748"/>
    </source>
</evidence>
<dbReference type="Proteomes" id="UP000030748">
    <property type="component" value="Unassembled WGS sequence"/>
</dbReference>
<dbReference type="SUPFAM" id="SSF57850">
    <property type="entry name" value="RING/U-box"/>
    <property type="match status" value="1"/>
</dbReference>
<evidence type="ECO:0000256" key="11">
    <source>
        <dbReference type="ARBA" id="ARBA00022833"/>
    </source>
</evidence>
<dbReference type="Pfam" id="PF13639">
    <property type="entry name" value="zf-RING_2"/>
    <property type="match status" value="1"/>
</dbReference>
<feature type="region of interest" description="Disordered" evidence="16">
    <location>
        <begin position="295"/>
        <end position="315"/>
    </location>
</feature>
<dbReference type="GO" id="GO:0061630">
    <property type="term" value="F:ubiquitin protein ligase activity"/>
    <property type="evidence" value="ECO:0007669"/>
    <property type="project" value="UniProtKB-EC"/>
</dbReference>
<evidence type="ECO:0000259" key="18">
    <source>
        <dbReference type="PROSITE" id="PS50089"/>
    </source>
</evidence>
<dbReference type="eggNOG" id="KOG0800">
    <property type="taxonomic scope" value="Eukaryota"/>
</dbReference>
<evidence type="ECO:0000256" key="17">
    <source>
        <dbReference type="SAM" id="SignalP"/>
    </source>
</evidence>
<evidence type="ECO:0000256" key="4">
    <source>
        <dbReference type="ARBA" id="ARBA00012483"/>
    </source>
</evidence>
<dbReference type="CDD" id="cd16461">
    <property type="entry name" value="RING-H2_EL5-like"/>
    <property type="match status" value="1"/>
</dbReference>
<keyword evidence="7" id="KW-0479">Metal-binding</keyword>
<evidence type="ECO:0000256" key="7">
    <source>
        <dbReference type="ARBA" id="ARBA00022723"/>
    </source>
</evidence>
<keyword evidence="8 17" id="KW-0732">Signal</keyword>
<dbReference type="Gene3D" id="3.30.40.10">
    <property type="entry name" value="Zinc/RING finger domain, C3HC4 (zinc finger)"/>
    <property type="match status" value="1"/>
</dbReference>
<evidence type="ECO:0000256" key="9">
    <source>
        <dbReference type="ARBA" id="ARBA00022771"/>
    </source>
</evidence>
<dbReference type="FunFam" id="3.30.40.10:FF:000285">
    <property type="entry name" value="RING-H2 finger protein ATL43"/>
    <property type="match status" value="1"/>
</dbReference>
<keyword evidence="5" id="KW-0808">Transferase</keyword>
<dbReference type="EMBL" id="KI632284">
    <property type="protein sequence ID" value="EYU20442.1"/>
    <property type="molecule type" value="Genomic_DNA"/>
</dbReference>
<comment type="pathway">
    <text evidence="3">Protein modification; protein ubiquitination.</text>
</comment>
<comment type="similarity">
    <text evidence="14">Belongs to the RING-type zinc finger family. ATL subfamily.</text>
</comment>
<dbReference type="PANTHER" id="PTHR46539:SF12">
    <property type="entry name" value="E3 UBIQUITIN-PROTEIN LIGASE ATL42-LIKE"/>
    <property type="match status" value="1"/>
</dbReference>
<evidence type="ECO:0000256" key="5">
    <source>
        <dbReference type="ARBA" id="ARBA00022679"/>
    </source>
</evidence>
<keyword evidence="10" id="KW-0833">Ubl conjugation pathway</keyword>
<keyword evidence="13" id="KW-0472">Membrane</keyword>
<dbReference type="PANTHER" id="PTHR46539">
    <property type="entry name" value="E3 UBIQUITIN-PROTEIN LIGASE ATL42"/>
    <property type="match status" value="1"/>
</dbReference>
<feature type="compositionally biased region" description="Low complexity" evidence="16">
    <location>
        <begin position="297"/>
        <end position="310"/>
    </location>
</feature>
<dbReference type="GO" id="GO:0008270">
    <property type="term" value="F:zinc ion binding"/>
    <property type="evidence" value="ECO:0007669"/>
    <property type="project" value="UniProtKB-KW"/>
</dbReference>
<comment type="catalytic activity">
    <reaction evidence="1">
        <text>S-ubiquitinyl-[E2 ubiquitin-conjugating enzyme]-L-cysteine + [acceptor protein]-L-lysine = [E2 ubiquitin-conjugating enzyme]-L-cysteine + N(6)-ubiquitinyl-[acceptor protein]-L-lysine.</text>
        <dbReference type="EC" id="2.3.2.27"/>
    </reaction>
</comment>
<dbReference type="EC" id="2.3.2.27" evidence="4"/>
<reference evidence="19 20" key="1">
    <citation type="journal article" date="2013" name="Proc. Natl. Acad. Sci. U.S.A.">
        <title>Fine-scale variation in meiotic recombination in Mimulus inferred from population shotgun sequencing.</title>
        <authorList>
            <person name="Hellsten U."/>
            <person name="Wright K.M."/>
            <person name="Jenkins J."/>
            <person name="Shu S."/>
            <person name="Yuan Y."/>
            <person name="Wessler S.R."/>
            <person name="Schmutz J."/>
            <person name="Willis J.H."/>
            <person name="Rokhsar D.S."/>
        </authorList>
    </citation>
    <scope>NUCLEOTIDE SEQUENCE [LARGE SCALE GENOMIC DNA]</scope>
    <source>
        <strain evidence="20">cv. DUN x IM62</strain>
    </source>
</reference>
<comment type="subcellular location">
    <subcellularLocation>
        <location evidence="2">Membrane</location>
        <topology evidence="2">Single-pass membrane protein</topology>
    </subcellularLocation>
</comment>
<dbReference type="SMART" id="SM00184">
    <property type="entry name" value="RING"/>
    <property type="match status" value="1"/>
</dbReference>